<keyword evidence="2" id="KW-1185">Reference proteome</keyword>
<evidence type="ECO:0000313" key="2">
    <source>
        <dbReference type="Proteomes" id="UP000266723"/>
    </source>
</evidence>
<dbReference type="Proteomes" id="UP000266723">
    <property type="component" value="Unassembled WGS sequence"/>
</dbReference>
<accession>A0ABQ7CTS6</accession>
<gene>
    <name evidence="1" type="ORF">DY000_02014493</name>
</gene>
<comment type="caution">
    <text evidence="1">The sequence shown here is derived from an EMBL/GenBank/DDBJ whole genome shotgun (WGS) entry which is preliminary data.</text>
</comment>
<name>A0ABQ7CTS6_BRACR</name>
<evidence type="ECO:0000313" key="1">
    <source>
        <dbReference type="EMBL" id="KAF3563110.1"/>
    </source>
</evidence>
<dbReference type="EMBL" id="QGKV02000759">
    <property type="protein sequence ID" value="KAF3563110.1"/>
    <property type="molecule type" value="Genomic_DNA"/>
</dbReference>
<organism evidence="1 2">
    <name type="scientific">Brassica cretica</name>
    <name type="common">Mustard</name>
    <dbReference type="NCBI Taxonomy" id="69181"/>
    <lineage>
        <taxon>Eukaryota</taxon>
        <taxon>Viridiplantae</taxon>
        <taxon>Streptophyta</taxon>
        <taxon>Embryophyta</taxon>
        <taxon>Tracheophyta</taxon>
        <taxon>Spermatophyta</taxon>
        <taxon>Magnoliopsida</taxon>
        <taxon>eudicotyledons</taxon>
        <taxon>Gunneridae</taxon>
        <taxon>Pentapetalae</taxon>
        <taxon>rosids</taxon>
        <taxon>malvids</taxon>
        <taxon>Brassicales</taxon>
        <taxon>Brassicaceae</taxon>
        <taxon>Brassiceae</taxon>
        <taxon>Brassica</taxon>
    </lineage>
</organism>
<proteinExistence type="predicted"/>
<sequence length="98" mass="10629">MHPLLLSHSETEAKFCREFPETENPSRRALSLPCAVSFFSLSVISVVSPSSSPVPCGGGRGCSRLMVVVRSRSSLVSLFQICSDLPSLVSCFQIQIQI</sequence>
<reference evidence="1 2" key="1">
    <citation type="journal article" date="2020" name="BMC Genomics">
        <title>Intraspecific diversification of the crop wild relative Brassica cretica Lam. using demographic model selection.</title>
        <authorList>
            <person name="Kioukis A."/>
            <person name="Michalopoulou V.A."/>
            <person name="Briers L."/>
            <person name="Pirintsos S."/>
            <person name="Studholme D.J."/>
            <person name="Pavlidis P."/>
            <person name="Sarris P.F."/>
        </authorList>
    </citation>
    <scope>NUCLEOTIDE SEQUENCE [LARGE SCALE GENOMIC DNA]</scope>
    <source>
        <strain evidence="2">cv. PFS-1207/04</strain>
    </source>
</reference>
<protein>
    <submittedName>
        <fullName evidence="1">Uncharacterized protein</fullName>
    </submittedName>
</protein>